<evidence type="ECO:0000256" key="7">
    <source>
        <dbReference type="ARBA" id="ARBA00022968"/>
    </source>
</evidence>
<dbReference type="Pfam" id="PF17039">
    <property type="entry name" value="Glyco_tran_10_N"/>
    <property type="match status" value="1"/>
</dbReference>
<evidence type="ECO:0000256" key="6">
    <source>
        <dbReference type="ARBA" id="ARBA00022692"/>
    </source>
</evidence>
<dbReference type="KEGG" id="hazt:108673884"/>
<sequence>MTLQLELLFSEMSFRRKLLTALGVSCLCLVLAVVYMESRGLPTTRFRSPVPVMNSSATIILATVDSTAVDNAAVDNAAVDNAAVDNAAVDNAAADNAAVDNAAVDNAAVDNAAVDNAAVDNAAVDNAAADNAAVDNAAVDNAAVDNATVDNAAVDNAAVDNAAADNAAVYNAAVGNATANGAVTSLYTLLPKKILLWTKYWKKYKYYETIFARLHERQCEVNACVVTHDRSQLSSADVVVFHTVDFLQSTPLPDPRPQAQPWLVFSFEAPPAQANRRIDWGCLNNVVNWTMSYRRDSDVVAPYGVVVKRTLPEIWRRDHDYTSGKEIEKMVAWMVSHCQTHSRRESYAAELSKYIPMDVYGSCGNKTCGVSLALGNKGKFNSSDCDQVIGEYYFYLAFENALCADYVTEKLYVALTRDVVPVVFGGADYHFYAPPNSVINALDFASPELLANFLLATANNRTAYNSYFAWREDYEVDIGHPFRPHICDLCAKLHQHPMVHHNESSRQRVGTLAVGRPEPHTYPDLRAWFLDRNPCQRWWLPSAAPLQRSGSQ</sequence>
<dbReference type="PANTHER" id="PTHR48438">
    <property type="entry name" value="ALPHA-(1,3)-FUCOSYLTRANSFERASE C-RELATED"/>
    <property type="match status" value="1"/>
</dbReference>
<dbReference type="InterPro" id="IPR038577">
    <property type="entry name" value="GT10-like_C_sf"/>
</dbReference>
<dbReference type="GO" id="GO:0032580">
    <property type="term" value="C:Golgi cisterna membrane"/>
    <property type="evidence" value="ECO:0007669"/>
    <property type="project" value="UniProtKB-SubCell"/>
</dbReference>
<dbReference type="EC" id="2.4.1.-" evidence="12"/>
<evidence type="ECO:0000256" key="4">
    <source>
        <dbReference type="ARBA" id="ARBA00022676"/>
    </source>
</evidence>
<evidence type="ECO:0000256" key="12">
    <source>
        <dbReference type="RuleBase" id="RU003832"/>
    </source>
</evidence>
<evidence type="ECO:0000256" key="11">
    <source>
        <dbReference type="ARBA" id="ARBA00023180"/>
    </source>
</evidence>
<organism evidence="15 16">
    <name type="scientific">Hyalella azteca</name>
    <name type="common">Amphipod</name>
    <dbReference type="NCBI Taxonomy" id="294128"/>
    <lineage>
        <taxon>Eukaryota</taxon>
        <taxon>Metazoa</taxon>
        <taxon>Ecdysozoa</taxon>
        <taxon>Arthropoda</taxon>
        <taxon>Crustacea</taxon>
        <taxon>Multicrustacea</taxon>
        <taxon>Malacostraca</taxon>
        <taxon>Eumalacostraca</taxon>
        <taxon>Peracarida</taxon>
        <taxon>Amphipoda</taxon>
        <taxon>Senticaudata</taxon>
        <taxon>Talitrida</taxon>
        <taxon>Talitroidea</taxon>
        <taxon>Hyalellidae</taxon>
        <taxon>Hyalella</taxon>
    </lineage>
</organism>
<protein>
    <recommendedName>
        <fullName evidence="12">Fucosyltransferase</fullName>
        <ecNumber evidence="12">2.4.1.-</ecNumber>
    </recommendedName>
</protein>
<dbReference type="Proteomes" id="UP000694843">
    <property type="component" value="Unplaced"/>
</dbReference>
<evidence type="ECO:0000313" key="15">
    <source>
        <dbReference type="Proteomes" id="UP000694843"/>
    </source>
</evidence>
<comment type="pathway">
    <text evidence="2">Protein modification; protein glycosylation.</text>
</comment>
<dbReference type="GeneID" id="108673884"/>
<dbReference type="InterPro" id="IPR055270">
    <property type="entry name" value="Glyco_tran_10_C"/>
</dbReference>
<dbReference type="Pfam" id="PF00852">
    <property type="entry name" value="Glyco_transf_10"/>
    <property type="match status" value="1"/>
</dbReference>
<dbReference type="RefSeq" id="XP_047738478.1">
    <property type="nucleotide sequence ID" value="XM_047882522.1"/>
</dbReference>
<reference evidence="16" key="1">
    <citation type="submission" date="2025-08" db="UniProtKB">
        <authorList>
            <consortium name="RefSeq"/>
        </authorList>
    </citation>
    <scope>IDENTIFICATION</scope>
    <source>
        <tissue evidence="16">Whole organism</tissue>
    </source>
</reference>
<feature type="domain" description="Fucosyltransferase N-terminal" evidence="14">
    <location>
        <begin position="192"/>
        <end position="304"/>
    </location>
</feature>
<evidence type="ECO:0000313" key="16">
    <source>
        <dbReference type="RefSeq" id="XP_047738478.1"/>
    </source>
</evidence>
<evidence type="ECO:0000256" key="9">
    <source>
        <dbReference type="ARBA" id="ARBA00023034"/>
    </source>
</evidence>
<name>A0A979FPC4_HYAAZ</name>
<evidence type="ECO:0000259" key="14">
    <source>
        <dbReference type="Pfam" id="PF17039"/>
    </source>
</evidence>
<keyword evidence="4 12" id="KW-0328">Glycosyltransferase</keyword>
<dbReference type="SUPFAM" id="SSF53756">
    <property type="entry name" value="UDP-Glycosyltransferase/glycogen phosphorylase"/>
    <property type="match status" value="1"/>
</dbReference>
<evidence type="ECO:0000256" key="8">
    <source>
        <dbReference type="ARBA" id="ARBA00022989"/>
    </source>
</evidence>
<dbReference type="Gene3D" id="3.40.50.11660">
    <property type="entry name" value="Glycosyl transferase family 10, C-terminal domain"/>
    <property type="match status" value="1"/>
</dbReference>
<evidence type="ECO:0000256" key="1">
    <source>
        <dbReference type="ARBA" id="ARBA00004447"/>
    </source>
</evidence>
<dbReference type="InterPro" id="IPR031481">
    <property type="entry name" value="Glyco_tran_10_N"/>
</dbReference>
<dbReference type="Gene3D" id="2.160.10.20">
    <property type="entry name" value="Insect antifreeze protein"/>
    <property type="match status" value="1"/>
</dbReference>
<gene>
    <name evidence="16" type="primary">LOC108673884</name>
</gene>
<keyword evidence="15" id="KW-1185">Reference proteome</keyword>
<dbReference type="PANTHER" id="PTHR48438:SF1">
    <property type="entry name" value="ALPHA-(1,3)-FUCOSYLTRANSFERASE C-RELATED"/>
    <property type="match status" value="1"/>
</dbReference>
<dbReference type="InterPro" id="IPR001503">
    <property type="entry name" value="Glyco_trans_10"/>
</dbReference>
<dbReference type="OrthoDB" id="427096at2759"/>
<keyword evidence="6 12" id="KW-0812">Transmembrane</keyword>
<evidence type="ECO:0000256" key="5">
    <source>
        <dbReference type="ARBA" id="ARBA00022679"/>
    </source>
</evidence>
<keyword evidence="10" id="KW-0472">Membrane</keyword>
<evidence type="ECO:0000256" key="2">
    <source>
        <dbReference type="ARBA" id="ARBA00004922"/>
    </source>
</evidence>
<keyword evidence="7" id="KW-0735">Signal-anchor</keyword>
<evidence type="ECO:0000259" key="13">
    <source>
        <dbReference type="Pfam" id="PF00852"/>
    </source>
</evidence>
<evidence type="ECO:0000256" key="10">
    <source>
        <dbReference type="ARBA" id="ARBA00023136"/>
    </source>
</evidence>
<feature type="domain" description="Fucosyltransferase C-terminal" evidence="13">
    <location>
        <begin position="328"/>
        <end position="498"/>
    </location>
</feature>
<comment type="subcellular location">
    <subcellularLocation>
        <location evidence="1 12">Golgi apparatus</location>
        <location evidence="1 12">Golgi stack membrane</location>
        <topology evidence="1 12">Single-pass type II membrane protein</topology>
    </subcellularLocation>
</comment>
<dbReference type="GO" id="GO:0008417">
    <property type="term" value="F:fucosyltransferase activity"/>
    <property type="evidence" value="ECO:0007669"/>
    <property type="project" value="InterPro"/>
</dbReference>
<proteinExistence type="inferred from homology"/>
<keyword evidence="11" id="KW-0325">Glycoprotein</keyword>
<accession>A0A979FPC4</accession>
<dbReference type="AlphaFoldDB" id="A0A979FPC4"/>
<comment type="similarity">
    <text evidence="3 12">Belongs to the glycosyltransferase 10 family.</text>
</comment>
<dbReference type="FunFam" id="3.40.50.11660:FF:000006">
    <property type="entry name" value="Alpha-(1,3)-fucosyltransferase C"/>
    <property type="match status" value="1"/>
</dbReference>
<keyword evidence="5 12" id="KW-0808">Transferase</keyword>
<keyword evidence="9 12" id="KW-0333">Golgi apparatus</keyword>
<keyword evidence="8" id="KW-1133">Transmembrane helix</keyword>
<evidence type="ECO:0000256" key="3">
    <source>
        <dbReference type="ARBA" id="ARBA00008919"/>
    </source>
</evidence>